<comment type="similarity">
    <text evidence="2 12">Belongs to the amiloride-sensitive sodium channel (TC 1.A.6) family.</text>
</comment>
<sequence>MSEYYTNFKIRPVMHFRRGLKYRRYDRPSKPYNYHTSIKDVVQKLNLDAEETKITRKSCIATSKKKPTMENASEVSKYKSFNIRLAAWLGLKIVIFITCITCFLYQSIQFYKQYSSYPTKTSTIITNLEMYTPPAITFCDRNPIFRTKFCAEYQDLCEKPNDLTKFCQFEPQFCKGNLSNLMIPKFGYFTRSKKEKIGNIIWQLLLNSSEDKSRLFQGKYFPNYQITFAYDQESKSVVKCLSSNLHISSKSETKIKFFRLSNGEKKSVYEVRLSPEYEELFFPWLAHQVFFAIHSPFVSINPFKDGRAMKPGYVYNINIRVEEEHLLPHPYQTNCTDYEAMWKKNNRTGPRSQQMCREMCQKNYSNLCYGCEKTLTMFENIEKMCSPLKKQHCQYEYKMILWKIREECRKKCKVECLRLKYPSTIEERAYESYPSDDLDQSDRKSHLIDDSIFYRREYTIVAVYIRDSEMTIISHDPLYSAGDLFSHIGGLIGCWLGISVWALTNIMEGTVLMAANWMKKFEKKKQKISDIVFYPTDIKPYQK</sequence>
<dbReference type="EMBL" id="BMAO01018529">
    <property type="protein sequence ID" value="GFR24095.1"/>
    <property type="molecule type" value="Genomic_DNA"/>
</dbReference>
<dbReference type="GO" id="GO:0015280">
    <property type="term" value="F:ligand-gated sodium channel activity"/>
    <property type="evidence" value="ECO:0007669"/>
    <property type="project" value="TreeGrafter"/>
</dbReference>
<evidence type="ECO:0000256" key="6">
    <source>
        <dbReference type="ARBA" id="ARBA00022989"/>
    </source>
</evidence>
<dbReference type="PANTHER" id="PTHR11690:SF248">
    <property type="entry name" value="PICKPOCKET 17, ISOFORM A"/>
    <property type="match status" value="1"/>
</dbReference>
<evidence type="ECO:0000256" key="3">
    <source>
        <dbReference type="ARBA" id="ARBA00022448"/>
    </source>
</evidence>
<proteinExistence type="inferred from homology"/>
<keyword evidence="9 13" id="KW-0472">Membrane</keyword>
<keyword evidence="10 12" id="KW-0739">Sodium transport</keyword>
<comment type="subcellular location">
    <subcellularLocation>
        <location evidence="1">Membrane</location>
        <topology evidence="1">Multi-pass membrane protein</topology>
    </subcellularLocation>
</comment>
<protein>
    <submittedName>
        <fullName evidence="14">Uncharacterized protein</fullName>
    </submittedName>
</protein>
<evidence type="ECO:0000256" key="10">
    <source>
        <dbReference type="ARBA" id="ARBA00023201"/>
    </source>
</evidence>
<feature type="transmembrane region" description="Helical" evidence="13">
    <location>
        <begin position="495"/>
        <end position="517"/>
    </location>
</feature>
<gene>
    <name evidence="14" type="primary">AVEN_235582_1</name>
    <name evidence="14" type="ORF">TNCT_727571</name>
</gene>
<dbReference type="PRINTS" id="PR01078">
    <property type="entry name" value="AMINACHANNEL"/>
</dbReference>
<dbReference type="InterPro" id="IPR001873">
    <property type="entry name" value="ENaC"/>
</dbReference>
<organism evidence="14 15">
    <name type="scientific">Trichonephila clavata</name>
    <name type="common">Joro spider</name>
    <name type="synonym">Nephila clavata</name>
    <dbReference type="NCBI Taxonomy" id="2740835"/>
    <lineage>
        <taxon>Eukaryota</taxon>
        <taxon>Metazoa</taxon>
        <taxon>Ecdysozoa</taxon>
        <taxon>Arthropoda</taxon>
        <taxon>Chelicerata</taxon>
        <taxon>Arachnida</taxon>
        <taxon>Araneae</taxon>
        <taxon>Araneomorphae</taxon>
        <taxon>Entelegynae</taxon>
        <taxon>Araneoidea</taxon>
        <taxon>Nephilidae</taxon>
        <taxon>Trichonephila</taxon>
    </lineage>
</organism>
<dbReference type="PANTHER" id="PTHR11690">
    <property type="entry name" value="AMILORIDE-SENSITIVE SODIUM CHANNEL-RELATED"/>
    <property type="match status" value="1"/>
</dbReference>
<evidence type="ECO:0000256" key="11">
    <source>
        <dbReference type="ARBA" id="ARBA00023303"/>
    </source>
</evidence>
<dbReference type="AlphaFoldDB" id="A0A8X6HKU2"/>
<evidence type="ECO:0000256" key="4">
    <source>
        <dbReference type="ARBA" id="ARBA00022461"/>
    </source>
</evidence>
<keyword evidence="6 13" id="KW-1133">Transmembrane helix</keyword>
<dbReference type="Proteomes" id="UP000887116">
    <property type="component" value="Unassembled WGS sequence"/>
</dbReference>
<accession>A0A8X6HKU2</accession>
<keyword evidence="11 12" id="KW-0407">Ion channel</keyword>
<evidence type="ECO:0000256" key="8">
    <source>
        <dbReference type="ARBA" id="ARBA00023065"/>
    </source>
</evidence>
<dbReference type="Gene3D" id="1.10.287.770">
    <property type="entry name" value="YojJ-like"/>
    <property type="match status" value="1"/>
</dbReference>
<keyword evidence="15" id="KW-1185">Reference proteome</keyword>
<evidence type="ECO:0000256" key="2">
    <source>
        <dbReference type="ARBA" id="ARBA00007193"/>
    </source>
</evidence>
<evidence type="ECO:0000313" key="15">
    <source>
        <dbReference type="Proteomes" id="UP000887116"/>
    </source>
</evidence>
<comment type="caution">
    <text evidence="14">The sequence shown here is derived from an EMBL/GenBank/DDBJ whole genome shotgun (WGS) entry which is preliminary data.</text>
</comment>
<evidence type="ECO:0000256" key="7">
    <source>
        <dbReference type="ARBA" id="ARBA00023053"/>
    </source>
</evidence>
<evidence type="ECO:0000256" key="1">
    <source>
        <dbReference type="ARBA" id="ARBA00004141"/>
    </source>
</evidence>
<reference evidence="14" key="1">
    <citation type="submission" date="2020-07" db="EMBL/GenBank/DDBJ databases">
        <title>Multicomponent nature underlies the extraordinary mechanical properties of spider dragline silk.</title>
        <authorList>
            <person name="Kono N."/>
            <person name="Nakamura H."/>
            <person name="Mori M."/>
            <person name="Yoshida Y."/>
            <person name="Ohtoshi R."/>
            <person name="Malay A.D."/>
            <person name="Moran D.A.P."/>
            <person name="Tomita M."/>
            <person name="Numata K."/>
            <person name="Arakawa K."/>
        </authorList>
    </citation>
    <scope>NUCLEOTIDE SEQUENCE</scope>
</reference>
<evidence type="ECO:0000256" key="5">
    <source>
        <dbReference type="ARBA" id="ARBA00022692"/>
    </source>
</evidence>
<dbReference type="GO" id="GO:0005886">
    <property type="term" value="C:plasma membrane"/>
    <property type="evidence" value="ECO:0007669"/>
    <property type="project" value="TreeGrafter"/>
</dbReference>
<feature type="transmembrane region" description="Helical" evidence="13">
    <location>
        <begin position="85"/>
        <end position="106"/>
    </location>
</feature>
<keyword evidence="8 12" id="KW-0406">Ion transport</keyword>
<evidence type="ECO:0000256" key="12">
    <source>
        <dbReference type="RuleBase" id="RU000679"/>
    </source>
</evidence>
<keyword evidence="3 12" id="KW-0813">Transport</keyword>
<evidence type="ECO:0000313" key="14">
    <source>
        <dbReference type="EMBL" id="GFR24095.1"/>
    </source>
</evidence>
<evidence type="ECO:0000256" key="9">
    <source>
        <dbReference type="ARBA" id="ARBA00023136"/>
    </source>
</evidence>
<evidence type="ECO:0000256" key="13">
    <source>
        <dbReference type="SAM" id="Phobius"/>
    </source>
</evidence>
<keyword evidence="5 12" id="KW-0812">Transmembrane</keyword>
<name>A0A8X6HKU2_TRICU</name>
<dbReference type="OrthoDB" id="6437007at2759"/>
<keyword evidence="7" id="KW-0915">Sodium</keyword>
<dbReference type="Pfam" id="PF00858">
    <property type="entry name" value="ASC"/>
    <property type="match status" value="1"/>
</dbReference>
<keyword evidence="4 12" id="KW-0894">Sodium channel</keyword>